<dbReference type="InterPro" id="IPR038333">
    <property type="entry name" value="T1MK-like_N_sf"/>
</dbReference>
<dbReference type="AlphaFoldDB" id="A0A811T7N5"/>
<organism evidence="3 4">
    <name type="scientific">Candidatus Argoarchaeum ethanivorans</name>
    <dbReference type="NCBI Taxonomy" id="2608793"/>
    <lineage>
        <taxon>Archaea</taxon>
        <taxon>Methanobacteriati</taxon>
        <taxon>Methanobacteriota</taxon>
        <taxon>Stenosarchaea group</taxon>
        <taxon>Methanomicrobia</taxon>
        <taxon>Methanosarcinales</taxon>
        <taxon>Methanosarcinales incertae sedis</taxon>
        <taxon>GOM Arc I cluster</taxon>
        <taxon>Candidatus Argoarchaeum</taxon>
    </lineage>
</organism>
<dbReference type="Proteomes" id="UP000639006">
    <property type="component" value="Unassembled WGS sequence"/>
</dbReference>
<dbReference type="GO" id="GO:0009307">
    <property type="term" value="P:DNA restriction-modification system"/>
    <property type="evidence" value="ECO:0007669"/>
    <property type="project" value="UniProtKB-KW"/>
</dbReference>
<comment type="caution">
    <text evidence="3">The sequence shown here is derived from an EMBL/GenBank/DDBJ whole genome shotgun (WGS) entry which is preliminary data.</text>
</comment>
<evidence type="ECO:0000313" key="3">
    <source>
        <dbReference type="EMBL" id="CAD6491858.1"/>
    </source>
</evidence>
<feature type="domain" description="N6 adenine-specific DNA methyltransferase N-terminal" evidence="2">
    <location>
        <begin position="5"/>
        <end position="116"/>
    </location>
</feature>
<evidence type="ECO:0000256" key="1">
    <source>
        <dbReference type="ARBA" id="ARBA00022747"/>
    </source>
</evidence>
<dbReference type="Pfam" id="PF12161">
    <property type="entry name" value="HsdM_N"/>
    <property type="match status" value="1"/>
</dbReference>
<accession>A0A811T7N5</accession>
<dbReference type="InterPro" id="IPR022749">
    <property type="entry name" value="D12N6_MeTrfase_N"/>
</dbReference>
<evidence type="ECO:0000259" key="2">
    <source>
        <dbReference type="Pfam" id="PF12161"/>
    </source>
</evidence>
<dbReference type="SUPFAM" id="SSF53335">
    <property type="entry name" value="S-adenosyl-L-methionine-dependent methyltransferases"/>
    <property type="match status" value="1"/>
</dbReference>
<keyword evidence="1" id="KW-0680">Restriction system</keyword>
<dbReference type="EMBL" id="CAJHIQ010000006">
    <property type="protein sequence ID" value="CAD6491858.1"/>
    <property type="molecule type" value="Genomic_DNA"/>
</dbReference>
<dbReference type="InterPro" id="IPR029063">
    <property type="entry name" value="SAM-dependent_MTases_sf"/>
</dbReference>
<dbReference type="Gene3D" id="1.20.1260.30">
    <property type="match status" value="1"/>
</dbReference>
<evidence type="ECO:0000313" key="4">
    <source>
        <dbReference type="Proteomes" id="UP000639006"/>
    </source>
</evidence>
<proteinExistence type="predicted"/>
<reference evidence="3" key="1">
    <citation type="submission" date="2020-10" db="EMBL/GenBank/DDBJ databases">
        <authorList>
            <person name="Hahn C.J."/>
            <person name="Laso-Perez R."/>
            <person name="Vulcano F."/>
            <person name="Vaziourakis K.-M."/>
            <person name="Stokke R."/>
            <person name="Steen I.H."/>
            <person name="Teske A."/>
            <person name="Boetius A."/>
            <person name="Liebeke M."/>
            <person name="Amann R."/>
            <person name="Knittel K."/>
        </authorList>
    </citation>
    <scope>NUCLEOTIDE SEQUENCE</scope>
    <source>
        <strain evidence="3">Gfbio:e3339647-f889-4370-9287-4fb5cb688e4c:AG392M11_GoMArc1</strain>
    </source>
</reference>
<protein>
    <recommendedName>
        <fullName evidence="2">N6 adenine-specific DNA methyltransferase N-terminal domain-containing protein</fullName>
    </recommendedName>
</protein>
<gene>
    <name evidence="3" type="ORF">DIAAKJNI_00168</name>
</gene>
<sequence length="123" mass="14165">MSISTTIKTIQDIMRKDAGVDGDAQRISQLVWMIFLKIFDDREKEYELMDDGYVSPIPERLRWCNWAADPEGITGDELLDFVNDDLFKTLKDLSLAVEGDRRGFVVRSVFEDAYNYMKSGTLV</sequence>
<name>A0A811T7N5_9EURY</name>